<proteinExistence type="predicted"/>
<comment type="caution">
    <text evidence="2">The sequence shown here is derived from an EMBL/GenBank/DDBJ whole genome shotgun (WGS) entry which is preliminary data.</text>
</comment>
<protein>
    <submittedName>
        <fullName evidence="2">Uncharacterized protein</fullName>
    </submittedName>
</protein>
<dbReference type="Proteomes" id="UP000663833">
    <property type="component" value="Unassembled WGS sequence"/>
</dbReference>
<dbReference type="EMBL" id="CAJNYD010001690">
    <property type="protein sequence ID" value="CAF3359401.1"/>
    <property type="molecule type" value="Genomic_DNA"/>
</dbReference>
<feature type="compositionally biased region" description="Basic and acidic residues" evidence="1">
    <location>
        <begin position="138"/>
        <end position="147"/>
    </location>
</feature>
<accession>A0A817WSH6</accession>
<feature type="region of interest" description="Disordered" evidence="1">
    <location>
        <begin position="107"/>
        <end position="180"/>
    </location>
</feature>
<reference evidence="2" key="1">
    <citation type="submission" date="2021-02" db="EMBL/GenBank/DDBJ databases">
        <authorList>
            <person name="Nowell W R."/>
        </authorList>
    </citation>
    <scope>NUCLEOTIDE SEQUENCE</scope>
</reference>
<sequence length="180" mass="19745">MSNASSSMHVYEEIDASSSSMQEMFACHNSTGAVSTTIHGRDIVEPDPTTRNVMEPRNMDDDTYLVDQLVSYATVWYSPYYGRFASCHKRSFTVGNVIKRIEEARTSATGCSKSGNSSYESGHGGGNKLGSKTRRCKNKEFKSENERLGNSIGIDEDESTNDILAGPAKEQHRVGEVLGT</sequence>
<feature type="compositionally biased region" description="Polar residues" evidence="1">
    <location>
        <begin position="107"/>
        <end position="120"/>
    </location>
</feature>
<dbReference type="AlphaFoldDB" id="A0A817WSH6"/>
<evidence type="ECO:0000256" key="1">
    <source>
        <dbReference type="SAM" id="MobiDB-lite"/>
    </source>
</evidence>
<name>A0A817WSH6_9BILA</name>
<organism evidence="2 3">
    <name type="scientific">Rotaria socialis</name>
    <dbReference type="NCBI Taxonomy" id="392032"/>
    <lineage>
        <taxon>Eukaryota</taxon>
        <taxon>Metazoa</taxon>
        <taxon>Spiralia</taxon>
        <taxon>Gnathifera</taxon>
        <taxon>Rotifera</taxon>
        <taxon>Eurotatoria</taxon>
        <taxon>Bdelloidea</taxon>
        <taxon>Philodinida</taxon>
        <taxon>Philodinidae</taxon>
        <taxon>Rotaria</taxon>
    </lineage>
</organism>
<feature type="compositionally biased region" description="Basic and acidic residues" evidence="1">
    <location>
        <begin position="169"/>
        <end position="180"/>
    </location>
</feature>
<gene>
    <name evidence="2" type="ORF">LUA448_LOCUS13807</name>
</gene>
<evidence type="ECO:0000313" key="2">
    <source>
        <dbReference type="EMBL" id="CAF3359401.1"/>
    </source>
</evidence>
<evidence type="ECO:0000313" key="3">
    <source>
        <dbReference type="Proteomes" id="UP000663833"/>
    </source>
</evidence>